<dbReference type="Proteomes" id="UP001259492">
    <property type="component" value="Unassembled WGS sequence"/>
</dbReference>
<keyword evidence="5 16" id="KW-0808">Transferase</keyword>
<feature type="transmembrane region" description="Helical" evidence="15">
    <location>
        <begin position="35"/>
        <end position="52"/>
    </location>
</feature>
<keyword evidence="6 15" id="KW-0812">Transmembrane</keyword>
<dbReference type="Pfam" id="PF01219">
    <property type="entry name" value="DAGK_prokar"/>
    <property type="match status" value="1"/>
</dbReference>
<evidence type="ECO:0000256" key="11">
    <source>
        <dbReference type="ARBA" id="ARBA00023098"/>
    </source>
</evidence>
<keyword evidence="17" id="KW-1185">Reference proteome</keyword>
<evidence type="ECO:0000256" key="2">
    <source>
        <dbReference type="ARBA" id="ARBA00005967"/>
    </source>
</evidence>
<evidence type="ECO:0000256" key="6">
    <source>
        <dbReference type="ARBA" id="ARBA00022692"/>
    </source>
</evidence>
<keyword evidence="13" id="KW-0594">Phospholipid biosynthesis</keyword>
<reference evidence="16 17" key="1">
    <citation type="submission" date="2023-09" db="EMBL/GenBank/DDBJ databases">
        <authorList>
            <person name="Rey-Velasco X."/>
        </authorList>
    </citation>
    <scope>NUCLEOTIDE SEQUENCE [LARGE SCALE GENOMIC DNA]</scope>
    <source>
        <strain evidence="16 17">W332</strain>
    </source>
</reference>
<dbReference type="EMBL" id="JAVRIA010000001">
    <property type="protein sequence ID" value="MDT0557642.1"/>
    <property type="molecule type" value="Genomic_DNA"/>
</dbReference>
<name>A0ABU2YIL4_9FLAO</name>
<evidence type="ECO:0000256" key="4">
    <source>
        <dbReference type="ARBA" id="ARBA00022516"/>
    </source>
</evidence>
<comment type="caution">
    <text evidence="16">The sequence shown here is derived from an EMBL/GenBank/DDBJ whole genome shotgun (WGS) entry which is preliminary data.</text>
</comment>
<feature type="transmembrane region" description="Helical" evidence="15">
    <location>
        <begin position="98"/>
        <end position="119"/>
    </location>
</feature>
<evidence type="ECO:0000256" key="5">
    <source>
        <dbReference type="ARBA" id="ARBA00022679"/>
    </source>
</evidence>
<dbReference type="RefSeq" id="WP_311426403.1">
    <property type="nucleotide sequence ID" value="NZ_JAVRIA010000001.1"/>
</dbReference>
<dbReference type="InterPro" id="IPR033717">
    <property type="entry name" value="UDPK"/>
</dbReference>
<dbReference type="EC" id="2.7.1.-" evidence="16"/>
<evidence type="ECO:0000256" key="7">
    <source>
        <dbReference type="ARBA" id="ARBA00022741"/>
    </source>
</evidence>
<dbReference type="GO" id="GO:0016301">
    <property type="term" value="F:kinase activity"/>
    <property type="evidence" value="ECO:0007669"/>
    <property type="project" value="UniProtKB-KW"/>
</dbReference>
<evidence type="ECO:0000313" key="17">
    <source>
        <dbReference type="Proteomes" id="UP001259492"/>
    </source>
</evidence>
<dbReference type="PANTHER" id="PTHR34299:SF1">
    <property type="entry name" value="DIACYLGLYCEROL KINASE"/>
    <property type="match status" value="1"/>
</dbReference>
<sequence>MNPSKEPFFINRIKSVGYALKGAVYLISTEASIKIQVGIAIVITIAGFYFNISKTEWLIQTGMIGLVMSIEGVNTAIEYIADFIHPEHHHKIGRIKDISAGAVFLAAITAVIVAGIIYIPKIF</sequence>
<keyword evidence="10 15" id="KW-1133">Transmembrane helix</keyword>
<comment type="subcellular location">
    <subcellularLocation>
        <location evidence="1">Cell membrane</location>
        <topology evidence="1">Multi-pass membrane protein</topology>
    </subcellularLocation>
</comment>
<protein>
    <submittedName>
        <fullName evidence="16">Diacylglycerol kinase family protein</fullName>
        <ecNumber evidence="16">2.7.1.-</ecNumber>
    </submittedName>
</protein>
<keyword evidence="8 16" id="KW-0418">Kinase</keyword>
<organism evidence="16 17">
    <name type="scientific">Microcosmobacter mediterraneus</name>
    <dbReference type="NCBI Taxonomy" id="3075607"/>
    <lineage>
        <taxon>Bacteria</taxon>
        <taxon>Pseudomonadati</taxon>
        <taxon>Bacteroidota</taxon>
        <taxon>Flavobacteriia</taxon>
        <taxon>Flavobacteriales</taxon>
        <taxon>Flavobacteriaceae</taxon>
        <taxon>Microcosmobacter</taxon>
    </lineage>
</organism>
<dbReference type="Gene3D" id="1.10.287.3610">
    <property type="match status" value="1"/>
</dbReference>
<keyword evidence="4" id="KW-0444">Lipid biosynthesis</keyword>
<evidence type="ECO:0000256" key="12">
    <source>
        <dbReference type="ARBA" id="ARBA00023136"/>
    </source>
</evidence>
<evidence type="ECO:0000313" key="16">
    <source>
        <dbReference type="EMBL" id="MDT0557642.1"/>
    </source>
</evidence>
<keyword evidence="14" id="KW-1208">Phospholipid metabolism</keyword>
<evidence type="ECO:0000256" key="1">
    <source>
        <dbReference type="ARBA" id="ARBA00004651"/>
    </source>
</evidence>
<gene>
    <name evidence="16" type="ORF">RM697_03235</name>
</gene>
<keyword evidence="11" id="KW-0443">Lipid metabolism</keyword>
<dbReference type="InterPro" id="IPR036945">
    <property type="entry name" value="DAGK_sf"/>
</dbReference>
<evidence type="ECO:0000256" key="14">
    <source>
        <dbReference type="ARBA" id="ARBA00023264"/>
    </source>
</evidence>
<proteinExistence type="inferred from homology"/>
<dbReference type="CDD" id="cd14265">
    <property type="entry name" value="UDPK_IM_like"/>
    <property type="match status" value="1"/>
</dbReference>
<evidence type="ECO:0000256" key="13">
    <source>
        <dbReference type="ARBA" id="ARBA00023209"/>
    </source>
</evidence>
<keyword evidence="9" id="KW-0067">ATP-binding</keyword>
<evidence type="ECO:0000256" key="10">
    <source>
        <dbReference type="ARBA" id="ARBA00022989"/>
    </source>
</evidence>
<keyword evidence="3" id="KW-1003">Cell membrane</keyword>
<dbReference type="PANTHER" id="PTHR34299">
    <property type="entry name" value="DIACYLGLYCEROL KINASE"/>
    <property type="match status" value="1"/>
</dbReference>
<keyword evidence="7" id="KW-0547">Nucleotide-binding</keyword>
<keyword evidence="12 15" id="KW-0472">Membrane</keyword>
<evidence type="ECO:0000256" key="9">
    <source>
        <dbReference type="ARBA" id="ARBA00022840"/>
    </source>
</evidence>
<evidence type="ECO:0000256" key="3">
    <source>
        <dbReference type="ARBA" id="ARBA00022475"/>
    </source>
</evidence>
<evidence type="ECO:0000256" key="15">
    <source>
        <dbReference type="SAM" id="Phobius"/>
    </source>
</evidence>
<evidence type="ECO:0000256" key="8">
    <source>
        <dbReference type="ARBA" id="ARBA00022777"/>
    </source>
</evidence>
<comment type="similarity">
    <text evidence="2">Belongs to the bacterial diacylglycerol kinase family.</text>
</comment>
<dbReference type="InterPro" id="IPR000829">
    <property type="entry name" value="DAGK"/>
</dbReference>
<accession>A0ABU2YIL4</accession>